<comment type="caution">
    <text evidence="4">The sequence shown here is derived from an EMBL/GenBank/DDBJ whole genome shotgun (WGS) entry which is preliminary data.</text>
</comment>
<dbReference type="InterPro" id="IPR036770">
    <property type="entry name" value="Ankyrin_rpt-contain_sf"/>
</dbReference>
<reference evidence="4" key="1">
    <citation type="journal article" date="2019" name="Beilstein J. Org. Chem.">
        <title>Nanangenines: drimane sesquiterpenoids as the dominant metabolite cohort of a novel Australian fungus, Aspergillus nanangensis.</title>
        <authorList>
            <person name="Lacey H.J."/>
            <person name="Gilchrist C.L.M."/>
            <person name="Crombie A."/>
            <person name="Kalaitzis J.A."/>
            <person name="Vuong D."/>
            <person name="Rutledge P.J."/>
            <person name="Turner P."/>
            <person name="Pitt J.I."/>
            <person name="Lacey E."/>
            <person name="Chooi Y.H."/>
            <person name="Piggott A.M."/>
        </authorList>
    </citation>
    <scope>NUCLEOTIDE SEQUENCE</scope>
    <source>
        <strain evidence="4">MST-FP2251</strain>
    </source>
</reference>
<dbReference type="PROSITE" id="PS50297">
    <property type="entry name" value="ANK_REP_REGION"/>
    <property type="match status" value="2"/>
</dbReference>
<dbReference type="Pfam" id="PF12796">
    <property type="entry name" value="Ank_2"/>
    <property type="match status" value="3"/>
</dbReference>
<dbReference type="PROSITE" id="PS50088">
    <property type="entry name" value="ANK_REPEAT"/>
    <property type="match status" value="3"/>
</dbReference>
<proteinExistence type="predicted"/>
<gene>
    <name evidence="4" type="ORF">FE257_005164</name>
</gene>
<evidence type="ECO:0000256" key="1">
    <source>
        <dbReference type="ARBA" id="ARBA00022737"/>
    </source>
</evidence>
<dbReference type="SUPFAM" id="SSF48403">
    <property type="entry name" value="Ankyrin repeat"/>
    <property type="match status" value="1"/>
</dbReference>
<evidence type="ECO:0000256" key="2">
    <source>
        <dbReference type="ARBA" id="ARBA00023043"/>
    </source>
</evidence>
<name>A0AAD4GMW6_ASPNN</name>
<organism evidence="4 5">
    <name type="scientific">Aspergillus nanangensis</name>
    <dbReference type="NCBI Taxonomy" id="2582783"/>
    <lineage>
        <taxon>Eukaryota</taxon>
        <taxon>Fungi</taxon>
        <taxon>Dikarya</taxon>
        <taxon>Ascomycota</taxon>
        <taxon>Pezizomycotina</taxon>
        <taxon>Eurotiomycetes</taxon>
        <taxon>Eurotiomycetidae</taxon>
        <taxon>Eurotiales</taxon>
        <taxon>Aspergillaceae</taxon>
        <taxon>Aspergillus</taxon>
        <taxon>Aspergillus subgen. Circumdati</taxon>
    </lineage>
</organism>
<dbReference type="PANTHER" id="PTHR24126">
    <property type="entry name" value="ANKYRIN REPEAT, PH AND SEC7 DOMAIN CONTAINING PROTEIN SECG-RELATED"/>
    <property type="match status" value="1"/>
</dbReference>
<keyword evidence="2 3" id="KW-0040">ANK repeat</keyword>
<dbReference type="EMBL" id="VCAU01000219">
    <property type="protein sequence ID" value="KAF9882775.1"/>
    <property type="molecule type" value="Genomic_DNA"/>
</dbReference>
<feature type="repeat" description="ANK" evidence="3">
    <location>
        <begin position="45"/>
        <end position="77"/>
    </location>
</feature>
<evidence type="ECO:0000313" key="5">
    <source>
        <dbReference type="Proteomes" id="UP001194746"/>
    </source>
</evidence>
<feature type="repeat" description="ANK" evidence="3">
    <location>
        <begin position="81"/>
        <end position="110"/>
    </location>
</feature>
<protein>
    <submittedName>
        <fullName evidence="4">Uncharacterized protein</fullName>
    </submittedName>
</protein>
<dbReference type="AlphaFoldDB" id="A0AAD4GMW6"/>
<evidence type="ECO:0000313" key="4">
    <source>
        <dbReference type="EMBL" id="KAF9882775.1"/>
    </source>
</evidence>
<reference evidence="4" key="2">
    <citation type="submission" date="2020-02" db="EMBL/GenBank/DDBJ databases">
        <authorList>
            <person name="Gilchrist C.L.M."/>
            <person name="Chooi Y.-H."/>
        </authorList>
    </citation>
    <scope>NUCLEOTIDE SEQUENCE</scope>
    <source>
        <strain evidence="4">MST-FP2251</strain>
    </source>
</reference>
<feature type="repeat" description="ANK" evidence="3">
    <location>
        <begin position="147"/>
        <end position="179"/>
    </location>
</feature>
<dbReference type="PANTHER" id="PTHR24126:SF14">
    <property type="entry name" value="ANK_REP_REGION DOMAIN-CONTAINING PROTEIN"/>
    <property type="match status" value="1"/>
</dbReference>
<evidence type="ECO:0000256" key="3">
    <source>
        <dbReference type="PROSITE-ProRule" id="PRU00023"/>
    </source>
</evidence>
<dbReference type="SMART" id="SM00248">
    <property type="entry name" value="ANK"/>
    <property type="match status" value="8"/>
</dbReference>
<dbReference type="Gene3D" id="1.25.40.20">
    <property type="entry name" value="Ankyrin repeat-containing domain"/>
    <property type="match status" value="3"/>
</dbReference>
<dbReference type="InterPro" id="IPR002110">
    <property type="entry name" value="Ankyrin_rpt"/>
</dbReference>
<sequence length="382" mass="42618">MKFHEDLIDGQFYQLTSAARRGDAAVVKMLLDRSQSKGIEARDPDDRTILGVAAKWGHAISVAVLLDFGADIEATDRWDCTALWVAARYGHTQTAALLLDRGANIETKTARHPLPSSPLLAAMRGRHYDTALLLVQRGADPNTFDLYHQTPLYLAVRNQNQALIKALLDRGADLHLRTRSQSYPLFCAVIQNNITMVHILLEAKGSPNLIGSSGYYKGQMPIVIAMHKGYTAIATLLLEYGAYPGRAWKPRDHYSWRWNPLQGWSARSPLLMTVILHIPRKGPWMEQMATMLIENGADSNSIDDDGNTPFFCAMITRNVAMMQLLCKFGADVYGIRNGRTVLEWARIIADPAIDAFLGEKGIHEKCTNDPDDINHDVWKPSP</sequence>
<keyword evidence="5" id="KW-1185">Reference proteome</keyword>
<keyword evidence="1" id="KW-0677">Repeat</keyword>
<accession>A0AAD4GMW6</accession>
<dbReference type="Proteomes" id="UP001194746">
    <property type="component" value="Unassembled WGS sequence"/>
</dbReference>